<keyword evidence="2" id="KW-1185">Reference proteome</keyword>
<dbReference type="AlphaFoldDB" id="A0A175VVC4"/>
<dbReference type="PANTHER" id="PTHR42037:SF1">
    <property type="match status" value="1"/>
</dbReference>
<dbReference type="Proteomes" id="UP000078237">
    <property type="component" value="Unassembled WGS sequence"/>
</dbReference>
<feature type="non-terminal residue" evidence="1">
    <location>
        <position position="457"/>
    </location>
</feature>
<dbReference type="OrthoDB" id="3251507at2759"/>
<dbReference type="VEuPathDB" id="FungiDB:MMYC01_208107"/>
<accession>A0A175VVC4</accession>
<sequence length="457" mass="52002">MSQSASDLIDLTPSQRKRLYEAIVMLVCLTKAYVEGKSAEATESEINVPRSKKLVFHCFVNKLAQICDDRRGGDTVTAFAVLQPGNVQYYFGCNGRNAAALESVRSYVADVLNLIGTANPDDVKKATRDSSTPLFSHVLQKIVGFNRPRIERYISVLAKSVEDSVHQTSQEDYEEVVDKTQELLHAIHRCYKGAFTDFIHDRCSDGPVGREQTLWDEIYHSLGRLLSYFLAVKVLITACKYWPQLFVDFTIIPVPSSRPNRDPPQIRKSASKLITAMTTDNFIINAYRHSATELQEWGLDKRIQEVTHHSNFKPIIHAEILVDDFIRRSQREDTTGEGPIRFFHQAEFGRYIGASKPTCRLCALYFNSQVDGVEVRKSHNNPYCNWRVPDVFVHDGERVKKERDAVLEMMIPRLRNDVFKAILDRRVQWNRFDSNNTATNPGMSDLTSLMSGMAVAD</sequence>
<comment type="caution">
    <text evidence="1">The sequence shown here is derived from an EMBL/GenBank/DDBJ whole genome shotgun (WGS) entry which is preliminary data.</text>
</comment>
<proteinExistence type="predicted"/>
<evidence type="ECO:0000313" key="2">
    <source>
        <dbReference type="Proteomes" id="UP000078237"/>
    </source>
</evidence>
<dbReference type="EMBL" id="LCTW02000267">
    <property type="protein sequence ID" value="KXX75488.1"/>
    <property type="molecule type" value="Genomic_DNA"/>
</dbReference>
<name>A0A175VVC4_9PEZI</name>
<dbReference type="Pfam" id="PF14441">
    <property type="entry name" value="OTT_1508_deam"/>
    <property type="match status" value="1"/>
</dbReference>
<dbReference type="PANTHER" id="PTHR42037">
    <property type="match status" value="1"/>
</dbReference>
<dbReference type="InterPro" id="IPR027796">
    <property type="entry name" value="OTT_1508_deam-like"/>
</dbReference>
<organism evidence="1 2">
    <name type="scientific">Madurella mycetomatis</name>
    <dbReference type="NCBI Taxonomy" id="100816"/>
    <lineage>
        <taxon>Eukaryota</taxon>
        <taxon>Fungi</taxon>
        <taxon>Dikarya</taxon>
        <taxon>Ascomycota</taxon>
        <taxon>Pezizomycotina</taxon>
        <taxon>Sordariomycetes</taxon>
        <taxon>Sordariomycetidae</taxon>
        <taxon>Sordariales</taxon>
        <taxon>Sordariales incertae sedis</taxon>
        <taxon>Madurella</taxon>
    </lineage>
</organism>
<reference evidence="1 2" key="1">
    <citation type="journal article" date="2016" name="Genome Announc.">
        <title>Genome Sequence of Madurella mycetomatis mm55, Isolated from a Human Mycetoma Case in Sudan.</title>
        <authorList>
            <person name="Smit S."/>
            <person name="Derks M.F."/>
            <person name="Bervoets S."/>
            <person name="Fahal A."/>
            <person name="van Leeuwen W."/>
            <person name="van Belkum A."/>
            <person name="van de Sande W.W."/>
        </authorList>
    </citation>
    <scope>NUCLEOTIDE SEQUENCE [LARGE SCALE GENOMIC DNA]</scope>
    <source>
        <strain evidence="2">mm55</strain>
    </source>
</reference>
<dbReference type="STRING" id="100816.A0A175VVC4"/>
<evidence type="ECO:0000313" key="1">
    <source>
        <dbReference type="EMBL" id="KXX75488.1"/>
    </source>
</evidence>
<protein>
    <submittedName>
        <fullName evidence="1">Uncharacterized protein</fullName>
    </submittedName>
</protein>
<gene>
    <name evidence="1" type="ORF">MMYC01_208107</name>
</gene>